<keyword evidence="4 6" id="KW-1133">Transmembrane helix</keyword>
<accession>A0A7L5BTS2</accession>
<gene>
    <name evidence="8" type="ORF">G5B40_05165</name>
</gene>
<dbReference type="GO" id="GO:0005886">
    <property type="term" value="C:plasma membrane"/>
    <property type="evidence" value="ECO:0007669"/>
    <property type="project" value="UniProtKB-SubCell"/>
</dbReference>
<keyword evidence="2" id="KW-1003">Cell membrane</keyword>
<dbReference type="RefSeq" id="WP_165095908.1">
    <property type="nucleotide sequence ID" value="NZ_CP049056.1"/>
</dbReference>
<keyword evidence="5 6" id="KW-0472">Membrane</keyword>
<sequence>MLAIAAAAVGSSWFAYVENQRGAREIARNYVDAVDTRIRERVDGYFAPAQKVTEIIAASMGSSELRRPERRQLDCISRSYLTASPQILNIYVGTDDGSFLMISRTEGDGWTQKLVSREDGAPKATLSKLESGGEVISSHVDPDDQFDPRTRSWFQAARAVDRPVWSPVYRFFTDGGLGIIVSRRFGGDDGGPVAVVGVDILLDELEGFPERLALGDTGLAFIVDGDGYFAVAPGLSGSDADGGARLQVGDVDVPVLRQVYDRFLIEREFSGLFKVDGGWYLVSFSSLREVLGRDWWLIFTIPESALIVFVETSNIYSLSASAVVAALAFVPLGVVAMQSLATDRRAPRRRLALERVRNAAHLSRPFQCGACAT</sequence>
<proteinExistence type="predicted"/>
<dbReference type="EMBL" id="CP049056">
    <property type="protein sequence ID" value="QIE54892.1"/>
    <property type="molecule type" value="Genomic_DNA"/>
</dbReference>
<organism evidence="8 9">
    <name type="scientific">Pikeienuella piscinae</name>
    <dbReference type="NCBI Taxonomy" id="2748098"/>
    <lineage>
        <taxon>Bacteria</taxon>
        <taxon>Pseudomonadati</taxon>
        <taxon>Pseudomonadota</taxon>
        <taxon>Alphaproteobacteria</taxon>
        <taxon>Rhodobacterales</taxon>
        <taxon>Paracoccaceae</taxon>
        <taxon>Pikeienuella</taxon>
    </lineage>
</organism>
<keyword evidence="3 6" id="KW-0812">Transmembrane</keyword>
<feature type="transmembrane region" description="Helical" evidence="6">
    <location>
        <begin position="315"/>
        <end position="341"/>
    </location>
</feature>
<reference evidence="8 9" key="1">
    <citation type="submission" date="2020-02" db="EMBL/GenBank/DDBJ databases">
        <title>complete genome sequence of Rhodobacteraceae bacterium.</title>
        <authorList>
            <person name="Park J."/>
            <person name="Kim Y.-S."/>
            <person name="Kim K.-H."/>
        </authorList>
    </citation>
    <scope>NUCLEOTIDE SEQUENCE [LARGE SCALE GENOMIC DNA]</scope>
    <source>
        <strain evidence="8 9">RR4-56</strain>
    </source>
</reference>
<keyword evidence="9" id="KW-1185">Reference proteome</keyword>
<feature type="domain" description="Cache" evidence="7">
    <location>
        <begin position="64"/>
        <end position="233"/>
    </location>
</feature>
<evidence type="ECO:0000256" key="5">
    <source>
        <dbReference type="ARBA" id="ARBA00023136"/>
    </source>
</evidence>
<dbReference type="Proteomes" id="UP000503336">
    <property type="component" value="Chromosome"/>
</dbReference>
<dbReference type="Pfam" id="PF02743">
    <property type="entry name" value="dCache_1"/>
    <property type="match status" value="1"/>
</dbReference>
<evidence type="ECO:0000256" key="1">
    <source>
        <dbReference type="ARBA" id="ARBA00004651"/>
    </source>
</evidence>
<evidence type="ECO:0000313" key="8">
    <source>
        <dbReference type="EMBL" id="QIE54892.1"/>
    </source>
</evidence>
<dbReference type="AlphaFoldDB" id="A0A7L5BTS2"/>
<comment type="subcellular location">
    <subcellularLocation>
        <location evidence="1">Cell membrane</location>
        <topology evidence="1">Multi-pass membrane protein</topology>
    </subcellularLocation>
</comment>
<evidence type="ECO:0000259" key="7">
    <source>
        <dbReference type="Pfam" id="PF02743"/>
    </source>
</evidence>
<evidence type="ECO:0000256" key="6">
    <source>
        <dbReference type="SAM" id="Phobius"/>
    </source>
</evidence>
<evidence type="ECO:0000256" key="4">
    <source>
        <dbReference type="ARBA" id="ARBA00022989"/>
    </source>
</evidence>
<dbReference type="Gene3D" id="3.30.450.20">
    <property type="entry name" value="PAS domain"/>
    <property type="match status" value="1"/>
</dbReference>
<protein>
    <recommendedName>
        <fullName evidence="7">Cache domain-containing protein</fullName>
    </recommendedName>
</protein>
<evidence type="ECO:0000313" key="9">
    <source>
        <dbReference type="Proteomes" id="UP000503336"/>
    </source>
</evidence>
<dbReference type="InterPro" id="IPR033479">
    <property type="entry name" value="dCache_1"/>
</dbReference>
<evidence type="ECO:0000256" key="3">
    <source>
        <dbReference type="ARBA" id="ARBA00022692"/>
    </source>
</evidence>
<evidence type="ECO:0000256" key="2">
    <source>
        <dbReference type="ARBA" id="ARBA00022475"/>
    </source>
</evidence>
<name>A0A7L5BTS2_9RHOB</name>
<dbReference type="KEGG" id="hdh:G5B40_05165"/>